<accession>A0A922CUT6</accession>
<comment type="caution">
    <text evidence="1">The sequence shown here is derived from an EMBL/GenBank/DDBJ whole genome shotgun (WGS) entry which is preliminary data.</text>
</comment>
<evidence type="ECO:0000313" key="2">
    <source>
        <dbReference type="Proteomes" id="UP000791440"/>
    </source>
</evidence>
<proteinExistence type="predicted"/>
<dbReference type="EMBL" id="JH668662">
    <property type="protein sequence ID" value="KAG6460280.1"/>
    <property type="molecule type" value="Genomic_DNA"/>
</dbReference>
<name>A0A922CUT6_MANSE</name>
<reference evidence="1" key="2">
    <citation type="submission" date="2020-12" db="EMBL/GenBank/DDBJ databases">
        <authorList>
            <person name="Kanost M."/>
        </authorList>
    </citation>
    <scope>NUCLEOTIDE SEQUENCE</scope>
</reference>
<dbReference type="AlphaFoldDB" id="A0A922CUT6"/>
<dbReference type="Proteomes" id="UP000791440">
    <property type="component" value="Unassembled WGS sequence"/>
</dbReference>
<protein>
    <submittedName>
        <fullName evidence="1">Uncharacterized protein</fullName>
    </submittedName>
</protein>
<evidence type="ECO:0000313" key="1">
    <source>
        <dbReference type="EMBL" id="KAG6460280.1"/>
    </source>
</evidence>
<keyword evidence="2" id="KW-1185">Reference proteome</keyword>
<gene>
    <name evidence="1" type="ORF">O3G_MSEX011884</name>
</gene>
<reference evidence="1" key="1">
    <citation type="journal article" date="2016" name="Insect Biochem. Mol. Biol.">
        <title>Multifaceted biological insights from a draft genome sequence of the tobacco hornworm moth, Manduca sexta.</title>
        <authorList>
            <person name="Kanost M.R."/>
            <person name="Arrese E.L."/>
            <person name="Cao X."/>
            <person name="Chen Y.R."/>
            <person name="Chellapilla S."/>
            <person name="Goldsmith M.R."/>
            <person name="Grosse-Wilde E."/>
            <person name="Heckel D.G."/>
            <person name="Herndon N."/>
            <person name="Jiang H."/>
            <person name="Papanicolaou A."/>
            <person name="Qu J."/>
            <person name="Soulages J.L."/>
            <person name="Vogel H."/>
            <person name="Walters J."/>
            <person name="Waterhouse R.M."/>
            <person name="Ahn S.J."/>
            <person name="Almeida F.C."/>
            <person name="An C."/>
            <person name="Aqrawi P."/>
            <person name="Bretschneider A."/>
            <person name="Bryant W.B."/>
            <person name="Bucks S."/>
            <person name="Chao H."/>
            <person name="Chevignon G."/>
            <person name="Christen J.M."/>
            <person name="Clarke D.F."/>
            <person name="Dittmer N.T."/>
            <person name="Ferguson L.C.F."/>
            <person name="Garavelou S."/>
            <person name="Gordon K.H.J."/>
            <person name="Gunaratna R.T."/>
            <person name="Han Y."/>
            <person name="Hauser F."/>
            <person name="He Y."/>
            <person name="Heidel-Fischer H."/>
            <person name="Hirsh A."/>
            <person name="Hu Y."/>
            <person name="Jiang H."/>
            <person name="Kalra D."/>
            <person name="Klinner C."/>
            <person name="Konig C."/>
            <person name="Kovar C."/>
            <person name="Kroll A.R."/>
            <person name="Kuwar S.S."/>
            <person name="Lee S.L."/>
            <person name="Lehman R."/>
            <person name="Li K."/>
            <person name="Li Z."/>
            <person name="Liang H."/>
            <person name="Lovelace S."/>
            <person name="Lu Z."/>
            <person name="Mansfield J.H."/>
            <person name="McCulloch K.J."/>
            <person name="Mathew T."/>
            <person name="Morton B."/>
            <person name="Muzny D.M."/>
            <person name="Neunemann D."/>
            <person name="Ongeri F."/>
            <person name="Pauchet Y."/>
            <person name="Pu L.L."/>
            <person name="Pyrousis I."/>
            <person name="Rao X.J."/>
            <person name="Redding A."/>
            <person name="Roesel C."/>
            <person name="Sanchez-Gracia A."/>
            <person name="Schaack S."/>
            <person name="Shukla A."/>
            <person name="Tetreau G."/>
            <person name="Wang Y."/>
            <person name="Xiong G.H."/>
            <person name="Traut W."/>
            <person name="Walsh T.K."/>
            <person name="Worley K.C."/>
            <person name="Wu D."/>
            <person name="Wu W."/>
            <person name="Wu Y.Q."/>
            <person name="Zhang X."/>
            <person name="Zou Z."/>
            <person name="Zucker H."/>
            <person name="Briscoe A.D."/>
            <person name="Burmester T."/>
            <person name="Clem R.J."/>
            <person name="Feyereisen R."/>
            <person name="Grimmelikhuijzen C.J.P."/>
            <person name="Hamodrakas S.J."/>
            <person name="Hansson B.S."/>
            <person name="Huguet E."/>
            <person name="Jermiin L.S."/>
            <person name="Lan Q."/>
            <person name="Lehman H.K."/>
            <person name="Lorenzen M."/>
            <person name="Merzendorfer H."/>
            <person name="Michalopoulos I."/>
            <person name="Morton D.B."/>
            <person name="Muthukrishnan S."/>
            <person name="Oakeshott J.G."/>
            <person name="Palmer W."/>
            <person name="Park Y."/>
            <person name="Passarelli A.L."/>
            <person name="Rozas J."/>
            <person name="Schwartz L.M."/>
            <person name="Smith W."/>
            <person name="Southgate A."/>
            <person name="Vilcinskas A."/>
            <person name="Vogt R."/>
            <person name="Wang P."/>
            <person name="Werren J."/>
            <person name="Yu X.Q."/>
            <person name="Zhou J.J."/>
            <person name="Brown S.J."/>
            <person name="Scherer S.E."/>
            <person name="Richards S."/>
            <person name="Blissard G.W."/>
        </authorList>
    </citation>
    <scope>NUCLEOTIDE SEQUENCE</scope>
</reference>
<sequence>MEQQYNRCDYPACGHIERKKPDLNVDKDILANFLSESDVLPLVESKKYDYIRRRHCSLVTNQFLKCRWLQFKEKAIGRQRAPFLFPSVKDNHFYLYQSRYAPAQSLNELIRHAKGRRARPTLTK</sequence>
<organism evidence="1 2">
    <name type="scientific">Manduca sexta</name>
    <name type="common">Tobacco hawkmoth</name>
    <name type="synonym">Tobacco hornworm</name>
    <dbReference type="NCBI Taxonomy" id="7130"/>
    <lineage>
        <taxon>Eukaryota</taxon>
        <taxon>Metazoa</taxon>
        <taxon>Ecdysozoa</taxon>
        <taxon>Arthropoda</taxon>
        <taxon>Hexapoda</taxon>
        <taxon>Insecta</taxon>
        <taxon>Pterygota</taxon>
        <taxon>Neoptera</taxon>
        <taxon>Endopterygota</taxon>
        <taxon>Lepidoptera</taxon>
        <taxon>Glossata</taxon>
        <taxon>Ditrysia</taxon>
        <taxon>Bombycoidea</taxon>
        <taxon>Sphingidae</taxon>
        <taxon>Sphinginae</taxon>
        <taxon>Sphingini</taxon>
        <taxon>Manduca</taxon>
    </lineage>
</organism>